<feature type="compositionally biased region" description="Polar residues" evidence="1">
    <location>
        <begin position="548"/>
        <end position="558"/>
    </location>
</feature>
<dbReference type="AlphaFoldDB" id="A0AAV2QE72"/>
<keyword evidence="3" id="KW-1185">Reference proteome</keyword>
<evidence type="ECO:0000313" key="3">
    <source>
        <dbReference type="Proteomes" id="UP001497623"/>
    </source>
</evidence>
<feature type="compositionally biased region" description="Polar residues" evidence="1">
    <location>
        <begin position="269"/>
        <end position="287"/>
    </location>
</feature>
<proteinExistence type="predicted"/>
<dbReference type="Proteomes" id="UP001497623">
    <property type="component" value="Unassembled WGS sequence"/>
</dbReference>
<feature type="region of interest" description="Disordered" evidence="1">
    <location>
        <begin position="338"/>
        <end position="397"/>
    </location>
</feature>
<protein>
    <submittedName>
        <fullName evidence="2">Uncharacterized protein</fullName>
    </submittedName>
</protein>
<comment type="caution">
    <text evidence="2">The sequence shown here is derived from an EMBL/GenBank/DDBJ whole genome shotgun (WGS) entry which is preliminary data.</text>
</comment>
<feature type="region of interest" description="Disordered" evidence="1">
    <location>
        <begin position="547"/>
        <end position="610"/>
    </location>
</feature>
<organism evidence="2 3">
    <name type="scientific">Meganyctiphanes norvegica</name>
    <name type="common">Northern krill</name>
    <name type="synonym">Thysanopoda norvegica</name>
    <dbReference type="NCBI Taxonomy" id="48144"/>
    <lineage>
        <taxon>Eukaryota</taxon>
        <taxon>Metazoa</taxon>
        <taxon>Ecdysozoa</taxon>
        <taxon>Arthropoda</taxon>
        <taxon>Crustacea</taxon>
        <taxon>Multicrustacea</taxon>
        <taxon>Malacostraca</taxon>
        <taxon>Eumalacostraca</taxon>
        <taxon>Eucarida</taxon>
        <taxon>Euphausiacea</taxon>
        <taxon>Euphausiidae</taxon>
        <taxon>Meganyctiphanes</taxon>
    </lineage>
</organism>
<accession>A0AAV2QE72</accession>
<dbReference type="EMBL" id="CAXKWB010005576">
    <property type="protein sequence ID" value="CAL4079103.1"/>
    <property type="molecule type" value="Genomic_DNA"/>
</dbReference>
<feature type="region of interest" description="Disordered" evidence="1">
    <location>
        <begin position="266"/>
        <end position="324"/>
    </location>
</feature>
<evidence type="ECO:0000256" key="1">
    <source>
        <dbReference type="SAM" id="MobiDB-lite"/>
    </source>
</evidence>
<evidence type="ECO:0000313" key="2">
    <source>
        <dbReference type="EMBL" id="CAL4079103.1"/>
    </source>
</evidence>
<gene>
    <name evidence="2" type="ORF">MNOR_LOCUS10844</name>
</gene>
<feature type="non-terminal residue" evidence="2">
    <location>
        <position position="610"/>
    </location>
</feature>
<reference evidence="2 3" key="1">
    <citation type="submission" date="2024-05" db="EMBL/GenBank/DDBJ databases">
        <authorList>
            <person name="Wallberg A."/>
        </authorList>
    </citation>
    <scope>NUCLEOTIDE SEQUENCE [LARGE SCALE GENOMIC DNA]</scope>
</reference>
<name>A0AAV2QE72_MEGNR</name>
<feature type="compositionally biased region" description="Low complexity" evidence="1">
    <location>
        <begin position="363"/>
        <end position="375"/>
    </location>
</feature>
<feature type="compositionally biased region" description="Polar residues" evidence="1">
    <location>
        <begin position="584"/>
        <end position="594"/>
    </location>
</feature>
<sequence>MWSVALGLRRRQSQNGLWADVSWPGPSGTTTPTTNRVCTMLYYSVDPQFGALLFSVCGSRYERYAGVFPDLLACPVHGPPQNLDIALTYAQAIGLQLYTIGEQYSCLLQQVRAGSVIFLVGVGSLVCWKLWEHWRSGPPPPTEPITPLTKSKNVIFPQHAEDLDYIEAEDAAFIEHVQSIIDFIGVHIKGIFGGELEELSYASSFVSEDGNSAIHHYLADASASYSHDDLASSHSENSLPTDEDSDVEFITRNKVVKRKHRVSELQRNKLLQTGPSSNQLSVPSVNASPKPGFIKTKNSSPLKSGVPRPSHLLVDSCESSPDHVIHHASPSIRKIIRHQGDGSETPDSEEQYEKHKRTHPIQSSSSTSKPLSSLTKTDKRLQPEGSEEGSNDSMYNAAMHSDSLDDLIQRMRTRGQRAALSRDNSIASNISDLLSPNGNSKRFTFSRSNSICSNLSDFAPSECGSEMSIDVSMHEDLAFQTFTYFDDIENELDDLKTSIGEMDQEVFCFAQRPNPYSFKTTFSDGATSGDSRPNSALEIITAHRNRSSAKTFTPTKNGILQDGDMPEGEMSETGGSFEWDSPQHGWSSFHNQELYQLPEIPAEDAKSPGT</sequence>